<feature type="domain" description="Mop" evidence="11">
    <location>
        <begin position="291"/>
        <end position="358"/>
    </location>
</feature>
<evidence type="ECO:0000256" key="1">
    <source>
        <dbReference type="ARBA" id="ARBA00022448"/>
    </source>
</evidence>
<keyword evidence="13" id="KW-1185">Reference proteome</keyword>
<dbReference type="Pfam" id="PF00005">
    <property type="entry name" value="ABC_tran"/>
    <property type="match status" value="1"/>
</dbReference>
<dbReference type="Gene3D" id="3.40.50.300">
    <property type="entry name" value="P-loop containing nucleotide triphosphate hydrolases"/>
    <property type="match status" value="1"/>
</dbReference>
<dbReference type="PANTHER" id="PTHR43514">
    <property type="entry name" value="ABC TRANSPORTER I FAMILY MEMBER 10"/>
    <property type="match status" value="1"/>
</dbReference>
<dbReference type="GO" id="GO:0005524">
    <property type="term" value="F:ATP binding"/>
    <property type="evidence" value="ECO:0007669"/>
    <property type="project" value="UniProtKB-KW"/>
</dbReference>
<feature type="domain" description="ABC transporter" evidence="10">
    <location>
        <begin position="5"/>
        <end position="231"/>
    </location>
</feature>
<dbReference type="SUPFAM" id="SSF52540">
    <property type="entry name" value="P-loop containing nucleoside triphosphate hydrolases"/>
    <property type="match status" value="1"/>
</dbReference>
<dbReference type="InterPro" id="IPR050334">
    <property type="entry name" value="Molybdenum_import_ModC"/>
</dbReference>
<evidence type="ECO:0000256" key="5">
    <source>
        <dbReference type="ARBA" id="ARBA00022741"/>
    </source>
</evidence>
<dbReference type="GO" id="GO:0016887">
    <property type="term" value="F:ATP hydrolysis activity"/>
    <property type="evidence" value="ECO:0007669"/>
    <property type="project" value="InterPro"/>
</dbReference>
<keyword evidence="6 12" id="KW-0067">ATP-binding</keyword>
<dbReference type="PROSITE" id="PS50893">
    <property type="entry name" value="ABC_TRANSPORTER_2"/>
    <property type="match status" value="1"/>
</dbReference>
<keyword evidence="5" id="KW-0547">Nucleotide-binding</keyword>
<keyword evidence="4" id="KW-0997">Cell inner membrane</keyword>
<evidence type="ECO:0000259" key="11">
    <source>
        <dbReference type="PROSITE" id="PS51866"/>
    </source>
</evidence>
<keyword evidence="3 9" id="KW-0500">Molybdenum</keyword>
<evidence type="ECO:0000313" key="12">
    <source>
        <dbReference type="EMBL" id="CAB0151496.1"/>
    </source>
</evidence>
<proteinExistence type="predicted"/>
<gene>
    <name evidence="12" type="primary">phnT</name>
    <name evidence="12" type="ORF">PSI9734_01883</name>
</gene>
<protein>
    <submittedName>
        <fullName evidence="12">2-aminoethylphosphonate import ATP-binding protein PhnT</fullName>
    </submittedName>
</protein>
<dbReference type="InterPro" id="IPR017871">
    <property type="entry name" value="ABC_transporter-like_CS"/>
</dbReference>
<keyword evidence="7" id="KW-1278">Translocase</keyword>
<evidence type="ECO:0000256" key="9">
    <source>
        <dbReference type="PROSITE-ProRule" id="PRU01213"/>
    </source>
</evidence>
<dbReference type="PROSITE" id="PS00211">
    <property type="entry name" value="ABC_TRANSPORTER_1"/>
    <property type="match status" value="1"/>
</dbReference>
<dbReference type="GO" id="GO:0015098">
    <property type="term" value="F:molybdate ion transmembrane transporter activity"/>
    <property type="evidence" value="ECO:0007669"/>
    <property type="project" value="InterPro"/>
</dbReference>
<dbReference type="InterPro" id="IPR011868">
    <property type="entry name" value="ModC_ABC_ATP-bd"/>
</dbReference>
<sequence length="362" mass="39955">MSLTVKCQLPLRHFVLAVDVRLPAQGITAIVGPSGSGKTSLLEVIAGIRQLPGATIQFQDQCWQAPATFSPLHQRRIGLVFQQPSLFPHLTVEENLRYGWQRASQPKTLGWDEVIADCGLTPMLGQYPAQLSGGQQQRVAFARALLAQPQLLILDEPFSALDDDAREYFVSYLQQLAQRHQLPMIWVSHQLGDVAQVSDYLVQLHDGHVVAHGPTVSALQSEPLRSKLALSVVVAEAQPEPAGQLDTLRLTLAEQSITLPRPQSHELETSTPVRLRIFARDVSLTREFVSDSSIQNQLAAEVVDSFPARHPAECIVQLRLGDQYLLALITKASWQRLGLQTGSRVIAHLKAAALHETLRETL</sequence>
<dbReference type="SUPFAM" id="SSF50331">
    <property type="entry name" value="MOP-like"/>
    <property type="match status" value="1"/>
</dbReference>
<dbReference type="Gene3D" id="2.40.50.100">
    <property type="match status" value="1"/>
</dbReference>
<dbReference type="NCBIfam" id="TIGR02142">
    <property type="entry name" value="modC_ABC"/>
    <property type="match status" value="1"/>
</dbReference>
<keyword evidence="8" id="KW-0472">Membrane</keyword>
<evidence type="ECO:0000256" key="7">
    <source>
        <dbReference type="ARBA" id="ARBA00022967"/>
    </source>
</evidence>
<dbReference type="InterPro" id="IPR003593">
    <property type="entry name" value="AAA+_ATPase"/>
</dbReference>
<reference evidence="12 13" key="1">
    <citation type="submission" date="2020-02" db="EMBL/GenBank/DDBJ databases">
        <authorList>
            <person name="Rodrigo-Torres L."/>
            <person name="Arahal R. D."/>
            <person name="Lucena T."/>
        </authorList>
    </citation>
    <scope>NUCLEOTIDE SEQUENCE [LARGE SCALE GENOMIC DNA]</scope>
    <source>
        <strain evidence="12 13">CECT 9734</strain>
    </source>
</reference>
<keyword evidence="2" id="KW-1003">Cell membrane</keyword>
<dbReference type="InterPro" id="IPR027417">
    <property type="entry name" value="P-loop_NTPase"/>
</dbReference>
<keyword evidence="1" id="KW-0813">Transport</keyword>
<evidence type="ECO:0000256" key="6">
    <source>
        <dbReference type="ARBA" id="ARBA00022840"/>
    </source>
</evidence>
<dbReference type="GO" id="GO:0140359">
    <property type="term" value="F:ABC-type transporter activity"/>
    <property type="evidence" value="ECO:0007669"/>
    <property type="project" value="InterPro"/>
</dbReference>
<dbReference type="RefSeq" id="WP_173920870.1">
    <property type="nucleotide sequence ID" value="NZ_CADCXY010000004.1"/>
</dbReference>
<dbReference type="EMBL" id="CADCXY010000004">
    <property type="protein sequence ID" value="CAB0151496.1"/>
    <property type="molecule type" value="Genomic_DNA"/>
</dbReference>
<dbReference type="Pfam" id="PF03459">
    <property type="entry name" value="TOBE"/>
    <property type="match status" value="1"/>
</dbReference>
<evidence type="ECO:0000256" key="4">
    <source>
        <dbReference type="ARBA" id="ARBA00022519"/>
    </source>
</evidence>
<evidence type="ECO:0000313" key="13">
    <source>
        <dbReference type="Proteomes" id="UP000481517"/>
    </source>
</evidence>
<evidence type="ECO:0000256" key="3">
    <source>
        <dbReference type="ARBA" id="ARBA00022505"/>
    </source>
</evidence>
<dbReference type="InterPro" id="IPR004606">
    <property type="entry name" value="Mop_domain"/>
</dbReference>
<dbReference type="GO" id="GO:0016020">
    <property type="term" value="C:membrane"/>
    <property type="evidence" value="ECO:0007669"/>
    <property type="project" value="InterPro"/>
</dbReference>
<dbReference type="PROSITE" id="PS51866">
    <property type="entry name" value="MOP"/>
    <property type="match status" value="1"/>
</dbReference>
<accession>A0A6S6WQA2</accession>
<evidence type="ECO:0000256" key="2">
    <source>
        <dbReference type="ARBA" id="ARBA00022475"/>
    </source>
</evidence>
<dbReference type="SMART" id="SM00382">
    <property type="entry name" value="AAA"/>
    <property type="match status" value="1"/>
</dbReference>
<evidence type="ECO:0000256" key="8">
    <source>
        <dbReference type="ARBA" id="ARBA00023136"/>
    </source>
</evidence>
<organism evidence="12 13">
    <name type="scientific">Pseudidiomarina piscicola</name>
    <dbReference type="NCBI Taxonomy" id="2614830"/>
    <lineage>
        <taxon>Bacteria</taxon>
        <taxon>Pseudomonadati</taxon>
        <taxon>Pseudomonadota</taxon>
        <taxon>Gammaproteobacteria</taxon>
        <taxon>Alteromonadales</taxon>
        <taxon>Idiomarinaceae</taxon>
        <taxon>Pseudidiomarina</taxon>
    </lineage>
</organism>
<dbReference type="Proteomes" id="UP000481517">
    <property type="component" value="Unassembled WGS sequence"/>
</dbReference>
<dbReference type="InterPro" id="IPR005116">
    <property type="entry name" value="Transp-assoc_OB_typ1"/>
</dbReference>
<dbReference type="InterPro" id="IPR008995">
    <property type="entry name" value="Mo/tungstate-bd_C_term_dom"/>
</dbReference>
<name>A0A6S6WQA2_9GAMM</name>
<dbReference type="InterPro" id="IPR003439">
    <property type="entry name" value="ABC_transporter-like_ATP-bd"/>
</dbReference>
<evidence type="ECO:0000259" key="10">
    <source>
        <dbReference type="PROSITE" id="PS50893"/>
    </source>
</evidence>
<dbReference type="AlphaFoldDB" id="A0A6S6WQA2"/>
<dbReference type="PANTHER" id="PTHR43514:SF10">
    <property type="entry name" value="MOLYBDENUM IMPORT ATP-BINDING PROTEIN MODC 2"/>
    <property type="match status" value="1"/>
</dbReference>